<evidence type="ECO:0000313" key="4">
    <source>
        <dbReference type="Proteomes" id="UP000306980"/>
    </source>
</evidence>
<evidence type="ECO:0000313" key="5">
    <source>
        <dbReference type="Proteomes" id="UP000319280"/>
    </source>
</evidence>
<dbReference type="Gene3D" id="3.40.630.30">
    <property type="match status" value="1"/>
</dbReference>
<feature type="domain" description="N-acetyltransferase" evidence="1">
    <location>
        <begin position="5"/>
        <end position="161"/>
    </location>
</feature>
<reference evidence="2 4" key="1">
    <citation type="submission" date="2019-05" db="EMBL/GenBank/DDBJ databases">
        <title>Genomic analysis of Lentibacillus sp. NKC220-2.</title>
        <authorList>
            <person name="Oh Y.J."/>
        </authorList>
    </citation>
    <scope>NUCLEOTIDE SEQUENCE [LARGE SCALE GENOMIC DNA]</scope>
    <source>
        <strain evidence="2 4">NKC220-2</strain>
    </source>
</reference>
<keyword evidence="3" id="KW-0808">Transferase</keyword>
<dbReference type="SUPFAM" id="SSF55729">
    <property type="entry name" value="Acyl-CoA N-acyltransferases (Nat)"/>
    <property type="match status" value="1"/>
</dbReference>
<name>A0A549YEX3_9BACI</name>
<dbReference type="GO" id="GO:0004145">
    <property type="term" value="F:diamine N-acetyltransferase activity"/>
    <property type="evidence" value="ECO:0007669"/>
    <property type="project" value="TreeGrafter"/>
</dbReference>
<keyword evidence="5" id="KW-1185">Reference proteome</keyword>
<dbReference type="PANTHER" id="PTHR43415">
    <property type="entry name" value="SPERMIDINE N(1)-ACETYLTRANSFERASE"/>
    <property type="match status" value="1"/>
</dbReference>
<dbReference type="EMBL" id="VJMZ01000001">
    <property type="protein sequence ID" value="TRM10434.1"/>
    <property type="molecule type" value="Genomic_DNA"/>
</dbReference>
<dbReference type="PANTHER" id="PTHR43415:SF6">
    <property type="entry name" value="SPERMIDINE N(1)-ACETYLTRANSFERASE"/>
    <property type="match status" value="1"/>
</dbReference>
<protein>
    <submittedName>
        <fullName evidence="3">GNAT family N-acetyltransferase</fullName>
    </submittedName>
</protein>
<dbReference type="Proteomes" id="UP000306980">
    <property type="component" value="Unassembled WGS sequence"/>
</dbReference>
<dbReference type="CDD" id="cd04301">
    <property type="entry name" value="NAT_SF"/>
    <property type="match status" value="1"/>
</dbReference>
<reference evidence="3 5" key="2">
    <citation type="submission" date="2019-07" db="EMBL/GenBank/DDBJ databases">
        <title>Genomic analysis of Lentibacillus sp. NKC851-2.</title>
        <authorList>
            <person name="Oh Y.J."/>
        </authorList>
    </citation>
    <scope>NUCLEOTIDE SEQUENCE [LARGE SCALE GENOMIC DNA]</scope>
    <source>
        <strain evidence="3 5">NKC851-2</strain>
    </source>
</reference>
<dbReference type="PROSITE" id="PS51186">
    <property type="entry name" value="GNAT"/>
    <property type="match status" value="1"/>
</dbReference>
<evidence type="ECO:0000313" key="2">
    <source>
        <dbReference type="EMBL" id="TMN21534.1"/>
    </source>
</evidence>
<dbReference type="Proteomes" id="UP000319280">
    <property type="component" value="Unassembled WGS sequence"/>
</dbReference>
<comment type="caution">
    <text evidence="3">The sequence shown here is derived from an EMBL/GenBank/DDBJ whole genome shotgun (WGS) entry which is preliminary data.</text>
</comment>
<dbReference type="EMBL" id="VCIA01000001">
    <property type="protein sequence ID" value="TMN21534.1"/>
    <property type="molecule type" value="Genomic_DNA"/>
</dbReference>
<dbReference type="OrthoDB" id="9795206at2"/>
<gene>
    <name evidence="2" type="ORF">FFL34_04985</name>
    <name evidence="3" type="ORF">FH966_01140</name>
</gene>
<evidence type="ECO:0000313" key="3">
    <source>
        <dbReference type="EMBL" id="TRM10434.1"/>
    </source>
</evidence>
<organism evidence="3 5">
    <name type="scientific">Lentibacillus cibarius</name>
    <dbReference type="NCBI Taxonomy" id="2583219"/>
    <lineage>
        <taxon>Bacteria</taxon>
        <taxon>Bacillati</taxon>
        <taxon>Bacillota</taxon>
        <taxon>Bacilli</taxon>
        <taxon>Bacillales</taxon>
        <taxon>Bacillaceae</taxon>
        <taxon>Lentibacillus</taxon>
    </lineage>
</organism>
<sequence length="171" mass="20539">MQQELRLRSLEKDDLEFLHKLYNDPNVMDYWFAESHYSYQLIKNQFENNLESTEHREFILCSNEERIGFVGIFSISQRHRNAEFAIMIDPNHQGNGYAITATRLAMDYAFNVLNLHKLFLYTDKINEKAIHIYEKAGFRFEGELPEHAFVNGRYHDLITMSVFQRDYRQRF</sequence>
<dbReference type="InterPro" id="IPR000182">
    <property type="entry name" value="GNAT_dom"/>
</dbReference>
<accession>A0A549YEX3</accession>
<dbReference type="InterPro" id="IPR016181">
    <property type="entry name" value="Acyl_CoA_acyltransferase"/>
</dbReference>
<proteinExistence type="predicted"/>
<dbReference type="AlphaFoldDB" id="A0A549YEX3"/>
<accession>A0A5S3QI05</accession>
<evidence type="ECO:0000259" key="1">
    <source>
        <dbReference type="PROSITE" id="PS51186"/>
    </source>
</evidence>
<dbReference type="Pfam" id="PF13302">
    <property type="entry name" value="Acetyltransf_3"/>
    <property type="match status" value="1"/>
</dbReference>
<dbReference type="RefSeq" id="WP_138602035.1">
    <property type="nucleotide sequence ID" value="NZ_VCIA01000001.1"/>
</dbReference>